<name>A0AAD7SFS4_9TELE</name>
<dbReference type="EMBL" id="JAINUG010000075">
    <property type="protein sequence ID" value="KAJ8400626.1"/>
    <property type="molecule type" value="Genomic_DNA"/>
</dbReference>
<keyword evidence="1" id="KW-0472">Membrane</keyword>
<sequence length="187" mass="19941">MCFLIPGSVSASRCRWINGAGYGAVTAAPSQRFGTAVQHICQDNNSFSLEIANLTVSDMGLYYCTTDPGVPMLTGHGIILVLPEKNNLSTTTSSGSTVFTAGPEAQSWIVKHCWALLAILCPVCAVMGALLSCASLRWKHHRKALAGSQTRRTTLDGNEDGKEEEDIGVIYSALKIPPGKATKARKT</sequence>
<dbReference type="InterPro" id="IPR013106">
    <property type="entry name" value="Ig_V-set"/>
</dbReference>
<dbReference type="Proteomes" id="UP001221898">
    <property type="component" value="Unassembled WGS sequence"/>
</dbReference>
<dbReference type="InterPro" id="IPR013783">
    <property type="entry name" value="Ig-like_fold"/>
</dbReference>
<evidence type="ECO:0000313" key="3">
    <source>
        <dbReference type="EMBL" id="KAJ8400626.1"/>
    </source>
</evidence>
<evidence type="ECO:0000313" key="4">
    <source>
        <dbReference type="Proteomes" id="UP001221898"/>
    </source>
</evidence>
<dbReference type="SUPFAM" id="SSF48726">
    <property type="entry name" value="Immunoglobulin"/>
    <property type="match status" value="1"/>
</dbReference>
<evidence type="ECO:0000256" key="1">
    <source>
        <dbReference type="SAM" id="Phobius"/>
    </source>
</evidence>
<comment type="caution">
    <text evidence="3">The sequence shown here is derived from an EMBL/GenBank/DDBJ whole genome shotgun (WGS) entry which is preliminary data.</text>
</comment>
<proteinExistence type="predicted"/>
<feature type="domain" description="Immunoglobulin V-set" evidence="2">
    <location>
        <begin position="34"/>
        <end position="69"/>
    </location>
</feature>
<organism evidence="3 4">
    <name type="scientific">Aldrovandia affinis</name>
    <dbReference type="NCBI Taxonomy" id="143900"/>
    <lineage>
        <taxon>Eukaryota</taxon>
        <taxon>Metazoa</taxon>
        <taxon>Chordata</taxon>
        <taxon>Craniata</taxon>
        <taxon>Vertebrata</taxon>
        <taxon>Euteleostomi</taxon>
        <taxon>Actinopterygii</taxon>
        <taxon>Neopterygii</taxon>
        <taxon>Teleostei</taxon>
        <taxon>Notacanthiformes</taxon>
        <taxon>Halosauridae</taxon>
        <taxon>Aldrovandia</taxon>
    </lineage>
</organism>
<keyword evidence="1" id="KW-1133">Transmembrane helix</keyword>
<keyword evidence="4" id="KW-1185">Reference proteome</keyword>
<dbReference type="AlphaFoldDB" id="A0AAD7SFS4"/>
<reference evidence="3" key="1">
    <citation type="journal article" date="2023" name="Science">
        <title>Genome structures resolve the early diversification of teleost fishes.</title>
        <authorList>
            <person name="Parey E."/>
            <person name="Louis A."/>
            <person name="Montfort J."/>
            <person name="Bouchez O."/>
            <person name="Roques C."/>
            <person name="Iampietro C."/>
            <person name="Lluch J."/>
            <person name="Castinel A."/>
            <person name="Donnadieu C."/>
            <person name="Desvignes T."/>
            <person name="Floi Bucao C."/>
            <person name="Jouanno E."/>
            <person name="Wen M."/>
            <person name="Mejri S."/>
            <person name="Dirks R."/>
            <person name="Jansen H."/>
            <person name="Henkel C."/>
            <person name="Chen W.J."/>
            <person name="Zahm M."/>
            <person name="Cabau C."/>
            <person name="Klopp C."/>
            <person name="Thompson A.W."/>
            <person name="Robinson-Rechavi M."/>
            <person name="Braasch I."/>
            <person name="Lecointre G."/>
            <person name="Bobe J."/>
            <person name="Postlethwait J.H."/>
            <person name="Berthelot C."/>
            <person name="Roest Crollius H."/>
            <person name="Guiguen Y."/>
        </authorList>
    </citation>
    <scope>NUCLEOTIDE SEQUENCE</scope>
    <source>
        <strain evidence="3">NC1722</strain>
    </source>
</reference>
<protein>
    <recommendedName>
        <fullName evidence="2">Immunoglobulin V-set domain-containing protein</fullName>
    </recommendedName>
</protein>
<gene>
    <name evidence="3" type="ORF">AAFF_G00393950</name>
</gene>
<evidence type="ECO:0000259" key="2">
    <source>
        <dbReference type="Pfam" id="PF07686"/>
    </source>
</evidence>
<accession>A0AAD7SFS4</accession>
<feature type="transmembrane region" description="Helical" evidence="1">
    <location>
        <begin position="114"/>
        <end position="136"/>
    </location>
</feature>
<dbReference type="Pfam" id="PF07686">
    <property type="entry name" value="V-set"/>
    <property type="match status" value="1"/>
</dbReference>
<dbReference type="InterPro" id="IPR036179">
    <property type="entry name" value="Ig-like_dom_sf"/>
</dbReference>
<keyword evidence="1" id="KW-0812">Transmembrane</keyword>
<dbReference type="Gene3D" id="2.60.40.10">
    <property type="entry name" value="Immunoglobulins"/>
    <property type="match status" value="1"/>
</dbReference>